<proteinExistence type="predicted"/>
<dbReference type="RefSeq" id="WP_218285677.1">
    <property type="nucleotide sequence ID" value="NZ_CP076448.1"/>
</dbReference>
<evidence type="ECO:0000313" key="3">
    <source>
        <dbReference type="Proteomes" id="UP000694001"/>
    </source>
</evidence>
<dbReference type="AlphaFoldDB" id="A0A975U1H2"/>
<protein>
    <submittedName>
        <fullName evidence="2">D-amino acid dehydrogenase</fullName>
        <ecNumber evidence="2">1.4.99.-</ecNumber>
    </submittedName>
</protein>
<name>A0A975U1H2_9PROT</name>
<dbReference type="Pfam" id="PF01266">
    <property type="entry name" value="DAO"/>
    <property type="match status" value="1"/>
</dbReference>
<gene>
    <name evidence="2" type="ORF">KO353_15540</name>
</gene>
<dbReference type="KEGG" id="elio:KO353_15540"/>
<evidence type="ECO:0000259" key="1">
    <source>
        <dbReference type="Pfam" id="PF01266"/>
    </source>
</evidence>
<dbReference type="PANTHER" id="PTHR13847">
    <property type="entry name" value="SARCOSINE DEHYDROGENASE-RELATED"/>
    <property type="match status" value="1"/>
</dbReference>
<dbReference type="EC" id="1.4.99.-" evidence="2"/>
<dbReference type="GO" id="GO:0008718">
    <property type="term" value="F:D-amino-acid dehydrogenase activity"/>
    <property type="evidence" value="ECO:0007669"/>
    <property type="project" value="TreeGrafter"/>
</dbReference>
<sequence length="427" mass="44701">MHALVLGAGIVGVSAAWFLREAGVEVTVVEARDGPGLETSFANGGHISVASGPWAAPDVPGKLLRWIGREDAPLLLRPFRWDPALWRWGVRFLANCTPRAFAANAAAIGELCRFSAAETARLRARLAIDDQNSTAGTLTLLTTPAEMAAAEAKARRLSEAGFAAELLDRSGIASAEPALAEAASRYAGALFAKEGETGDAHRFTAGLAHAAAALGVTFRYGTRVARLAVARGAATGVVLETGETIAADQVVLAAGPWSVQLAATAGLALPVYPGKGYSATVPIAGRNGAPRLAVVDEHAKIYVARFGERLRAAGTLELAGWDKTPSPVRAAATLGALRRLFPEGGDYARAEHWTGLRPMSPDGRPLIGPTRVRNLWLDTGHGPLGWTMGAGSGRLIAALMTGAAPPLDPAPYAPGRFRWLEPRESLR</sequence>
<evidence type="ECO:0000313" key="2">
    <source>
        <dbReference type="EMBL" id="QXM24620.1"/>
    </source>
</evidence>
<dbReference type="GO" id="GO:0055130">
    <property type="term" value="P:D-alanine catabolic process"/>
    <property type="evidence" value="ECO:0007669"/>
    <property type="project" value="TreeGrafter"/>
</dbReference>
<organism evidence="2 3">
    <name type="scientific">Elioraea tepida</name>
    <dbReference type="NCBI Taxonomy" id="2843330"/>
    <lineage>
        <taxon>Bacteria</taxon>
        <taxon>Pseudomonadati</taxon>
        <taxon>Pseudomonadota</taxon>
        <taxon>Alphaproteobacteria</taxon>
        <taxon>Acetobacterales</taxon>
        <taxon>Elioraeaceae</taxon>
        <taxon>Elioraea</taxon>
    </lineage>
</organism>
<keyword evidence="3" id="KW-1185">Reference proteome</keyword>
<dbReference type="NCBIfam" id="NF001933">
    <property type="entry name" value="PRK00711.1"/>
    <property type="match status" value="1"/>
</dbReference>
<dbReference type="PANTHER" id="PTHR13847:SF280">
    <property type="entry name" value="D-AMINO ACID DEHYDROGENASE"/>
    <property type="match status" value="1"/>
</dbReference>
<accession>A0A975U1H2</accession>
<reference evidence="2" key="1">
    <citation type="submission" date="2021-06" db="EMBL/GenBank/DDBJ databases">
        <title>Elioraea tepida, sp. nov., a moderately thermophilic aerobic anoxygenic phototrophic bacterium isolated from an alkaline siliceous hot spring mat community in Yellowstone National Park, WY, USA.</title>
        <authorList>
            <person name="Saini M.K."/>
            <person name="Yoshida S."/>
            <person name="Sebastian A."/>
            <person name="Hirose S."/>
            <person name="Hara E."/>
            <person name="Tamaki H."/>
            <person name="Soulier N.T."/>
            <person name="Albert I."/>
            <person name="Hanada S."/>
            <person name="Bryant D.A."/>
            <person name="Tank M."/>
        </authorList>
    </citation>
    <scope>NUCLEOTIDE SEQUENCE</scope>
    <source>
        <strain evidence="2">MS-P2</strain>
    </source>
</reference>
<feature type="domain" description="FAD dependent oxidoreductase" evidence="1">
    <location>
        <begin position="3"/>
        <end position="399"/>
    </location>
</feature>
<dbReference type="GO" id="GO:0005886">
    <property type="term" value="C:plasma membrane"/>
    <property type="evidence" value="ECO:0007669"/>
    <property type="project" value="TreeGrafter"/>
</dbReference>
<dbReference type="EMBL" id="CP076448">
    <property type="protein sequence ID" value="QXM24620.1"/>
    <property type="molecule type" value="Genomic_DNA"/>
</dbReference>
<dbReference type="InterPro" id="IPR006076">
    <property type="entry name" value="FAD-dep_OxRdtase"/>
</dbReference>
<dbReference type="Proteomes" id="UP000694001">
    <property type="component" value="Chromosome"/>
</dbReference>
<keyword evidence="2" id="KW-0560">Oxidoreductase</keyword>
<dbReference type="GO" id="GO:0005737">
    <property type="term" value="C:cytoplasm"/>
    <property type="evidence" value="ECO:0007669"/>
    <property type="project" value="TreeGrafter"/>
</dbReference>